<keyword evidence="3" id="KW-1185">Reference proteome</keyword>
<organism evidence="2 3">
    <name type="scientific">Clytia hemisphaerica</name>
    <dbReference type="NCBI Taxonomy" id="252671"/>
    <lineage>
        <taxon>Eukaryota</taxon>
        <taxon>Metazoa</taxon>
        <taxon>Cnidaria</taxon>
        <taxon>Hydrozoa</taxon>
        <taxon>Hydroidolina</taxon>
        <taxon>Leptothecata</taxon>
        <taxon>Obeliida</taxon>
        <taxon>Clytiidae</taxon>
        <taxon>Clytia</taxon>
    </lineage>
</organism>
<evidence type="ECO:0008006" key="4">
    <source>
        <dbReference type="Google" id="ProtNLM"/>
    </source>
</evidence>
<accession>A0A7M5X162</accession>
<dbReference type="Proteomes" id="UP000594262">
    <property type="component" value="Unplaced"/>
</dbReference>
<proteinExistence type="predicted"/>
<name>A0A7M5X162_9CNID</name>
<protein>
    <recommendedName>
        <fullName evidence="4">NADH-ubiquinone oxidoreductase subunit B14.7</fullName>
    </recommendedName>
</protein>
<evidence type="ECO:0000256" key="1">
    <source>
        <dbReference type="SAM" id="Phobius"/>
    </source>
</evidence>
<dbReference type="AlphaFoldDB" id="A0A7M5X162"/>
<dbReference type="EnsemblMetazoa" id="CLYHEMT016179.1">
    <property type="protein sequence ID" value="CLYHEMP016179.1"/>
    <property type="gene ID" value="CLYHEMG016179"/>
</dbReference>
<dbReference type="OrthoDB" id="6030641at2759"/>
<feature type="transmembrane region" description="Helical" evidence="1">
    <location>
        <begin position="97"/>
        <end position="118"/>
    </location>
</feature>
<reference evidence="2" key="1">
    <citation type="submission" date="2021-01" db="UniProtKB">
        <authorList>
            <consortium name="EnsemblMetazoa"/>
        </authorList>
    </citation>
    <scope>IDENTIFICATION</scope>
</reference>
<sequence>LRHLFCKNKFLFLNVLDKKMKLREGEPPDWNDHENFGPLLLKEFDHHPGDNVIDKAVFFGTKGLIVGSLYGGFHAAIFEPALGVNGLGYAMRHIATFGALTGGAGLVLGAGIPIAQAVRKKNDPIAWMWGGFAAGAVFALKSGRFGRAIQYGSATGLFLAFTKTMGTYQRPYVDPWANLRQPKPDTLPLFDKDGNMYTHKRQSAQDL</sequence>
<evidence type="ECO:0000313" key="3">
    <source>
        <dbReference type="Proteomes" id="UP000594262"/>
    </source>
</evidence>
<keyword evidence="1" id="KW-0472">Membrane</keyword>
<evidence type="ECO:0000313" key="2">
    <source>
        <dbReference type="EnsemblMetazoa" id="CLYHEMP016179.1"/>
    </source>
</evidence>
<keyword evidence="1" id="KW-0812">Transmembrane</keyword>
<keyword evidence="1" id="KW-1133">Transmembrane helix</keyword>